<sequence length="83" mass="8874">MLAALAQSLGDSEQESAILREASAEFPKNAELMLRLATAENEIALLARAILIAPELAVVAGADASALTHFRRSQNWPALMMVL</sequence>
<protein>
    <submittedName>
        <fullName evidence="1">Uncharacterized protein</fullName>
    </submittedName>
</protein>
<dbReference type="KEGG" id="cart:PA27867_2095"/>
<accession>A0A1B1BK99</accession>
<proteinExistence type="predicted"/>
<evidence type="ECO:0000313" key="1">
    <source>
        <dbReference type="EMBL" id="ANP73047.1"/>
    </source>
</evidence>
<keyword evidence="2" id="KW-1185">Reference proteome</keyword>
<organism evidence="1 2">
    <name type="scientific">Cryobacterium arcticum</name>
    <dbReference type="NCBI Taxonomy" id="670052"/>
    <lineage>
        <taxon>Bacteria</taxon>
        <taxon>Bacillati</taxon>
        <taxon>Actinomycetota</taxon>
        <taxon>Actinomycetes</taxon>
        <taxon>Micrococcales</taxon>
        <taxon>Microbacteriaceae</taxon>
        <taxon>Cryobacterium</taxon>
    </lineage>
</organism>
<dbReference type="Proteomes" id="UP000092582">
    <property type="component" value="Chromosome 1"/>
</dbReference>
<dbReference type="RefSeq" id="WP_066596189.1">
    <property type="nucleotide sequence ID" value="NZ_CP016282.1"/>
</dbReference>
<dbReference type="AlphaFoldDB" id="A0A1B1BK99"/>
<name>A0A1B1BK99_9MICO</name>
<evidence type="ECO:0000313" key="2">
    <source>
        <dbReference type="Proteomes" id="UP000092582"/>
    </source>
</evidence>
<reference evidence="1 2" key="1">
    <citation type="submission" date="2016-06" db="EMBL/GenBank/DDBJ databases">
        <title>Genome sequencing of Cryobacterium arcticum PAMC 27867.</title>
        <authorList>
            <person name="Lee J."/>
            <person name="Kim O.-S."/>
        </authorList>
    </citation>
    <scope>NUCLEOTIDE SEQUENCE [LARGE SCALE GENOMIC DNA]</scope>
    <source>
        <strain evidence="1 2">PAMC 27867</strain>
    </source>
</reference>
<gene>
    <name evidence="1" type="ORF">PA27867_2095</name>
</gene>
<dbReference type="EMBL" id="CP016282">
    <property type="protein sequence ID" value="ANP73047.1"/>
    <property type="molecule type" value="Genomic_DNA"/>
</dbReference>